<gene>
    <name evidence="2" type="ORF">HMN09_00361000</name>
</gene>
<dbReference type="Proteomes" id="UP000613580">
    <property type="component" value="Unassembled WGS sequence"/>
</dbReference>
<sequence length="223" mass="24525">MYRHSITTTALLLSAAHFAAADAPPAQSSPTPQDPAYYYPPYTCPSGVDSYLWESNHNLIVDRPAHQYVECVWQGGNTDCTWNYNGELKTDTSSSYCLKSPIPWGAAPNCAFSLCPKYLYITGGPRAGTVQNLRSVYWENGDSVGTGFTNCQYDGNDLCWYNTRGDLIPGSSSTSDCAQTAISSCAVNRRRYRQEDNFTAMLRKRAASDEAVAPIRVAKARSL</sequence>
<evidence type="ECO:0000313" key="2">
    <source>
        <dbReference type="EMBL" id="KAF7318512.1"/>
    </source>
</evidence>
<evidence type="ECO:0000256" key="1">
    <source>
        <dbReference type="SAM" id="SignalP"/>
    </source>
</evidence>
<feature type="signal peptide" evidence="1">
    <location>
        <begin position="1"/>
        <end position="21"/>
    </location>
</feature>
<evidence type="ECO:0000313" key="3">
    <source>
        <dbReference type="Proteomes" id="UP000613580"/>
    </source>
</evidence>
<comment type="caution">
    <text evidence="2">The sequence shown here is derived from an EMBL/GenBank/DDBJ whole genome shotgun (WGS) entry which is preliminary data.</text>
</comment>
<organism evidence="2 3">
    <name type="scientific">Mycena chlorophos</name>
    <name type="common">Agaric fungus</name>
    <name type="synonym">Agaricus chlorophos</name>
    <dbReference type="NCBI Taxonomy" id="658473"/>
    <lineage>
        <taxon>Eukaryota</taxon>
        <taxon>Fungi</taxon>
        <taxon>Dikarya</taxon>
        <taxon>Basidiomycota</taxon>
        <taxon>Agaricomycotina</taxon>
        <taxon>Agaricomycetes</taxon>
        <taxon>Agaricomycetidae</taxon>
        <taxon>Agaricales</taxon>
        <taxon>Marasmiineae</taxon>
        <taxon>Mycenaceae</taxon>
        <taxon>Mycena</taxon>
    </lineage>
</organism>
<protein>
    <submittedName>
        <fullName evidence="2">Uncharacterized protein</fullName>
    </submittedName>
</protein>
<keyword evidence="1" id="KW-0732">Signal</keyword>
<keyword evidence="3" id="KW-1185">Reference proteome</keyword>
<name>A0A8H6WI52_MYCCL</name>
<dbReference type="EMBL" id="JACAZE010000004">
    <property type="protein sequence ID" value="KAF7318512.1"/>
    <property type="molecule type" value="Genomic_DNA"/>
</dbReference>
<reference evidence="2" key="1">
    <citation type="submission" date="2020-05" db="EMBL/GenBank/DDBJ databases">
        <title>Mycena genomes resolve the evolution of fungal bioluminescence.</title>
        <authorList>
            <person name="Tsai I.J."/>
        </authorList>
    </citation>
    <scope>NUCLEOTIDE SEQUENCE</scope>
    <source>
        <strain evidence="2">110903Hualien_Pintung</strain>
    </source>
</reference>
<feature type="chain" id="PRO_5034078529" evidence="1">
    <location>
        <begin position="22"/>
        <end position="223"/>
    </location>
</feature>
<accession>A0A8H6WI52</accession>
<proteinExistence type="predicted"/>
<dbReference type="AlphaFoldDB" id="A0A8H6WI52"/>